<dbReference type="Proteomes" id="UP001178507">
    <property type="component" value="Unassembled WGS sequence"/>
</dbReference>
<sequence>MRNTTQQKGALKRWPNAMLENYATEQLEENEMAAAPASPAPEAAAQAPAAAANLEDLFGAETQPAREEALQRHDKAVVEPGDMRLAAVRNLLLSMMQDARPDARDHLQRMLEFADSVPTDVPKAASSGLPRSLASVLLSTSTSEALGAIAGEAPGKGRPRADPQAKLANELANMGFAQDAVQEALAHCSTADDAVDWLLARSS</sequence>
<evidence type="ECO:0000313" key="3">
    <source>
        <dbReference type="Proteomes" id="UP001178507"/>
    </source>
</evidence>
<evidence type="ECO:0000259" key="1">
    <source>
        <dbReference type="PROSITE" id="PS50030"/>
    </source>
</evidence>
<dbReference type="PROSITE" id="PS50030">
    <property type="entry name" value="UBA"/>
    <property type="match status" value="1"/>
</dbReference>
<accession>A0AA36HTF4</accession>
<dbReference type="AlphaFoldDB" id="A0AA36HTF4"/>
<dbReference type="Gene3D" id="1.10.8.10">
    <property type="entry name" value="DNA helicase RuvA subunit, C-terminal domain"/>
    <property type="match status" value="1"/>
</dbReference>
<dbReference type="EMBL" id="CAUJNA010000292">
    <property type="protein sequence ID" value="CAJ1375011.1"/>
    <property type="molecule type" value="Genomic_DNA"/>
</dbReference>
<proteinExistence type="predicted"/>
<organism evidence="2 3">
    <name type="scientific">Effrenium voratum</name>
    <dbReference type="NCBI Taxonomy" id="2562239"/>
    <lineage>
        <taxon>Eukaryota</taxon>
        <taxon>Sar</taxon>
        <taxon>Alveolata</taxon>
        <taxon>Dinophyceae</taxon>
        <taxon>Suessiales</taxon>
        <taxon>Symbiodiniaceae</taxon>
        <taxon>Effrenium</taxon>
    </lineage>
</organism>
<dbReference type="SUPFAM" id="SSF46934">
    <property type="entry name" value="UBA-like"/>
    <property type="match status" value="1"/>
</dbReference>
<protein>
    <recommendedName>
        <fullName evidence="1">UBA domain-containing protein</fullName>
    </recommendedName>
</protein>
<dbReference type="InterPro" id="IPR015940">
    <property type="entry name" value="UBA"/>
</dbReference>
<name>A0AA36HTF4_9DINO</name>
<dbReference type="InterPro" id="IPR009060">
    <property type="entry name" value="UBA-like_sf"/>
</dbReference>
<gene>
    <name evidence="2" type="ORF">EVOR1521_LOCUS4394</name>
</gene>
<feature type="domain" description="UBA" evidence="1">
    <location>
        <begin position="160"/>
        <end position="201"/>
    </location>
</feature>
<reference evidence="2" key="1">
    <citation type="submission" date="2023-08" db="EMBL/GenBank/DDBJ databases">
        <authorList>
            <person name="Chen Y."/>
            <person name="Shah S."/>
            <person name="Dougan E. K."/>
            <person name="Thang M."/>
            <person name="Chan C."/>
        </authorList>
    </citation>
    <scope>NUCLEOTIDE SEQUENCE</scope>
</reference>
<keyword evidence="3" id="KW-1185">Reference proteome</keyword>
<evidence type="ECO:0000313" key="2">
    <source>
        <dbReference type="EMBL" id="CAJ1375011.1"/>
    </source>
</evidence>
<comment type="caution">
    <text evidence="2">The sequence shown here is derived from an EMBL/GenBank/DDBJ whole genome shotgun (WGS) entry which is preliminary data.</text>
</comment>